<keyword evidence="4" id="KW-0680">Restriction system</keyword>
<dbReference type="GO" id="GO:0003886">
    <property type="term" value="F:DNA (cytosine-5-)-methyltransferase activity"/>
    <property type="evidence" value="ECO:0007669"/>
    <property type="project" value="UniProtKB-EC"/>
</dbReference>
<evidence type="ECO:0000256" key="3">
    <source>
        <dbReference type="ARBA" id="ARBA00022691"/>
    </source>
</evidence>
<evidence type="ECO:0000256" key="5">
    <source>
        <dbReference type="ARBA" id="ARBA00047422"/>
    </source>
</evidence>
<reference evidence="6" key="1">
    <citation type="submission" date="2022-09" db="EMBL/GenBank/DDBJ databases">
        <title>Aureispira anguillicida sp. nov., isolated from Leptocephalus of Japanese eel Anguilla japonica.</title>
        <authorList>
            <person name="Yuasa K."/>
            <person name="Mekata T."/>
            <person name="Ikunari K."/>
        </authorList>
    </citation>
    <scope>NUCLEOTIDE SEQUENCE</scope>
    <source>
        <strain evidence="6">EL160426</strain>
        <plasmid evidence="6">pAUEb</plasmid>
    </source>
</reference>
<dbReference type="GO" id="GO:0032259">
    <property type="term" value="P:methylation"/>
    <property type="evidence" value="ECO:0007669"/>
    <property type="project" value="UniProtKB-KW"/>
</dbReference>
<evidence type="ECO:0000313" key="7">
    <source>
        <dbReference type="Proteomes" id="UP001060919"/>
    </source>
</evidence>
<keyword evidence="6" id="KW-0614">Plasmid</keyword>
<geneLocation type="plasmid" evidence="6 7">
    <name>pAUEb</name>
</geneLocation>
<dbReference type="SUPFAM" id="SSF53335">
    <property type="entry name" value="S-adenosyl-L-methionine-dependent methyltransferases"/>
    <property type="match status" value="1"/>
</dbReference>
<dbReference type="Pfam" id="PF00145">
    <property type="entry name" value="DNA_methylase"/>
    <property type="match status" value="1"/>
</dbReference>
<sequence>MFNCASSYSLVKRINYDFEKTKVLELFAGSRSIGKVAEKLGCEVFSIDNKNFKGINLVADIEFLRIKDLPFKPDIIWASPPCTTYSVAGLWHHRNKGIPQTSFAAKSDQVTINMLKIIRELDCMYYIENPRGYLRKMPFMQGLERTTIWYCQYGHKCAKPTDIWSNNIRSLWNLNGWQPRPVCHNGNKNCHHEAVPRSSKNRGIQGIKSNYERSKIPPELCYEIMEASLRKEF</sequence>
<protein>
    <submittedName>
        <fullName evidence="6">DNA cytosine methyltransferase</fullName>
    </submittedName>
</protein>
<comment type="catalytic activity">
    <reaction evidence="5">
        <text>a 2'-deoxycytidine in DNA + S-adenosyl-L-methionine = a 5-methyl-2'-deoxycytidine in DNA + S-adenosyl-L-homocysteine + H(+)</text>
        <dbReference type="Rhea" id="RHEA:13681"/>
        <dbReference type="Rhea" id="RHEA-COMP:11369"/>
        <dbReference type="Rhea" id="RHEA-COMP:11370"/>
        <dbReference type="ChEBI" id="CHEBI:15378"/>
        <dbReference type="ChEBI" id="CHEBI:57856"/>
        <dbReference type="ChEBI" id="CHEBI:59789"/>
        <dbReference type="ChEBI" id="CHEBI:85452"/>
        <dbReference type="ChEBI" id="CHEBI:85454"/>
        <dbReference type="EC" id="2.1.1.37"/>
    </reaction>
</comment>
<dbReference type="KEGG" id="aup:AsAng_0064440"/>
<keyword evidence="7" id="KW-1185">Reference proteome</keyword>
<dbReference type="Proteomes" id="UP001060919">
    <property type="component" value="Plasmid pAUEb"/>
</dbReference>
<dbReference type="GO" id="GO:0009307">
    <property type="term" value="P:DNA restriction-modification system"/>
    <property type="evidence" value="ECO:0007669"/>
    <property type="project" value="UniProtKB-KW"/>
</dbReference>
<accession>A0A915YM61</accession>
<evidence type="ECO:0000313" key="6">
    <source>
        <dbReference type="EMBL" id="BDS15660.1"/>
    </source>
</evidence>
<keyword evidence="2" id="KW-0808">Transferase</keyword>
<evidence type="ECO:0000256" key="4">
    <source>
        <dbReference type="ARBA" id="ARBA00022747"/>
    </source>
</evidence>
<name>A0A915YM61_9BACT</name>
<evidence type="ECO:0000256" key="2">
    <source>
        <dbReference type="ARBA" id="ARBA00022679"/>
    </source>
</evidence>
<dbReference type="InterPro" id="IPR029063">
    <property type="entry name" value="SAM-dependent_MTases_sf"/>
</dbReference>
<gene>
    <name evidence="6" type="ORF">AsAng_0064440</name>
</gene>
<organism evidence="6 7">
    <name type="scientific">Aureispira anguillae</name>
    <dbReference type="NCBI Taxonomy" id="2864201"/>
    <lineage>
        <taxon>Bacteria</taxon>
        <taxon>Pseudomonadati</taxon>
        <taxon>Bacteroidota</taxon>
        <taxon>Saprospiria</taxon>
        <taxon>Saprospirales</taxon>
        <taxon>Saprospiraceae</taxon>
        <taxon>Aureispira</taxon>
    </lineage>
</organism>
<keyword evidence="1 6" id="KW-0489">Methyltransferase</keyword>
<dbReference type="Gene3D" id="3.40.50.150">
    <property type="entry name" value="Vaccinia Virus protein VP39"/>
    <property type="match status" value="1"/>
</dbReference>
<evidence type="ECO:0000256" key="1">
    <source>
        <dbReference type="ARBA" id="ARBA00022603"/>
    </source>
</evidence>
<dbReference type="EMBL" id="AP026869">
    <property type="protein sequence ID" value="BDS15660.1"/>
    <property type="molecule type" value="Genomic_DNA"/>
</dbReference>
<proteinExistence type="predicted"/>
<dbReference type="InterPro" id="IPR001525">
    <property type="entry name" value="C5_MeTfrase"/>
</dbReference>
<dbReference type="PROSITE" id="PS00094">
    <property type="entry name" value="C5_MTASE_1"/>
    <property type="match status" value="1"/>
</dbReference>
<keyword evidence="3" id="KW-0949">S-adenosyl-L-methionine</keyword>
<dbReference type="InterPro" id="IPR018117">
    <property type="entry name" value="C5_DNA_meth_AS"/>
</dbReference>
<dbReference type="AlphaFoldDB" id="A0A915YM61"/>